<evidence type="ECO:0000313" key="5">
    <source>
        <dbReference type="EMBL" id="OLF04669.1"/>
    </source>
</evidence>
<evidence type="ECO:0000313" key="6">
    <source>
        <dbReference type="Proteomes" id="UP000185696"/>
    </source>
</evidence>
<dbReference type="InterPro" id="IPR004474">
    <property type="entry name" value="LytR_CpsA_psr"/>
</dbReference>
<evidence type="ECO:0000259" key="3">
    <source>
        <dbReference type="Pfam" id="PF03816"/>
    </source>
</evidence>
<dbReference type="Pfam" id="PF13399">
    <property type="entry name" value="LytR_C"/>
    <property type="match status" value="1"/>
</dbReference>
<evidence type="ECO:0000256" key="1">
    <source>
        <dbReference type="ARBA" id="ARBA00006068"/>
    </source>
</evidence>
<reference evidence="5 6" key="1">
    <citation type="submission" date="2016-12" db="EMBL/GenBank/DDBJ databases">
        <title>The draft genome sequence of Actinophytocola xinjiangensis.</title>
        <authorList>
            <person name="Wang W."/>
            <person name="Yuan L."/>
        </authorList>
    </citation>
    <scope>NUCLEOTIDE SEQUENCE [LARGE SCALE GENOMIC DNA]</scope>
    <source>
        <strain evidence="5 6">CGMCC 4.4663</strain>
    </source>
</reference>
<organism evidence="5 6">
    <name type="scientific">Actinophytocola xinjiangensis</name>
    <dbReference type="NCBI Taxonomy" id="485602"/>
    <lineage>
        <taxon>Bacteria</taxon>
        <taxon>Bacillati</taxon>
        <taxon>Actinomycetota</taxon>
        <taxon>Actinomycetes</taxon>
        <taxon>Pseudonocardiales</taxon>
        <taxon>Pseudonocardiaceae</taxon>
    </lineage>
</organism>
<dbReference type="InterPro" id="IPR050922">
    <property type="entry name" value="LytR/CpsA/Psr_CW_biosynth"/>
</dbReference>
<feature type="domain" description="Cell envelope-related transcriptional attenuator" evidence="3">
    <location>
        <begin position="112"/>
        <end position="284"/>
    </location>
</feature>
<evidence type="ECO:0000259" key="4">
    <source>
        <dbReference type="Pfam" id="PF13399"/>
    </source>
</evidence>
<comment type="similarity">
    <text evidence="1">Belongs to the LytR/CpsA/Psr (LCP) family.</text>
</comment>
<dbReference type="Pfam" id="PF03816">
    <property type="entry name" value="LytR_cpsA_psr"/>
    <property type="match status" value="1"/>
</dbReference>
<comment type="caution">
    <text evidence="5">The sequence shown here is derived from an EMBL/GenBank/DDBJ whole genome shotgun (WGS) entry which is preliminary data.</text>
</comment>
<accession>A0A7Z1AUL7</accession>
<dbReference type="PANTHER" id="PTHR33392">
    <property type="entry name" value="POLYISOPRENYL-TEICHOIC ACID--PEPTIDOGLYCAN TEICHOIC ACID TRANSFERASE TAGU"/>
    <property type="match status" value="1"/>
</dbReference>
<dbReference type="Gene3D" id="3.40.630.190">
    <property type="entry name" value="LCP protein"/>
    <property type="match status" value="1"/>
</dbReference>
<keyword evidence="6" id="KW-1185">Reference proteome</keyword>
<dbReference type="EMBL" id="MSIF01000040">
    <property type="protein sequence ID" value="OLF04669.1"/>
    <property type="molecule type" value="Genomic_DNA"/>
</dbReference>
<feature type="domain" description="LytR/CpsA/Psr regulator C-terminal" evidence="4">
    <location>
        <begin position="397"/>
        <end position="481"/>
    </location>
</feature>
<evidence type="ECO:0008006" key="7">
    <source>
        <dbReference type="Google" id="ProtNLM"/>
    </source>
</evidence>
<dbReference type="InterPro" id="IPR027381">
    <property type="entry name" value="LytR/CpsA/Psr_C"/>
</dbReference>
<feature type="compositionally biased region" description="Polar residues" evidence="2">
    <location>
        <begin position="361"/>
        <end position="372"/>
    </location>
</feature>
<evidence type="ECO:0000256" key="2">
    <source>
        <dbReference type="SAM" id="MobiDB-lite"/>
    </source>
</evidence>
<dbReference type="Proteomes" id="UP000185696">
    <property type="component" value="Unassembled WGS sequence"/>
</dbReference>
<dbReference type="AlphaFoldDB" id="A0A7Z1AUL7"/>
<dbReference type="PANTHER" id="PTHR33392:SF6">
    <property type="entry name" value="POLYISOPRENYL-TEICHOIC ACID--PEPTIDOGLYCAN TEICHOIC ACID TRANSFERASE TAGU"/>
    <property type="match status" value="1"/>
</dbReference>
<feature type="region of interest" description="Disordered" evidence="2">
    <location>
        <begin position="486"/>
        <end position="529"/>
    </location>
</feature>
<name>A0A7Z1AUL7_9PSEU</name>
<protein>
    <recommendedName>
        <fullName evidence="7">LytR family transcriptional attenuator</fullName>
    </recommendedName>
</protein>
<feature type="region of interest" description="Disordered" evidence="2">
    <location>
        <begin position="360"/>
        <end position="390"/>
    </location>
</feature>
<dbReference type="NCBIfam" id="TIGR00350">
    <property type="entry name" value="lytR_cpsA_psr"/>
    <property type="match status" value="1"/>
</dbReference>
<sequence length="529" mass="55893">MDERTQVLPGRRRPLRGWRKAGTYTGRTVAAVASISVMAAMGYGKWAVGDLDEGTVTTDVIAKEVEDQRVPLDGAVDLLLVGIDSRTDAHGNPLPDEVMDILHAGVNEGERNTDTMILVHIPVDGTRAIAISFPRDSWVELAGGYGEHRLNSAFAYAYNNARSELGNTAPNMKELEKQAVVEGRKNLIATIQSLIGDAVTIDRYAEVNLASFYEVTKAIGGVEVCLNRAVREPKSGANFKKGVQTIQGAQALAFVRQRYGLPNYDLDRIVRQQAFLAALANKVLSADMLTSPSKVRELVTAVQKSVVLSEGWELSTFAAQMSGLNSDGIDFYTIPTQGPANIGGADVLEVDPDQVSDFVRSLTTDDNGQPNSTPAPPPGEGSTERSGEGERPALGLVTVDVRNGSNTGGLAASVRDLLAEKGFNPGDIGDAQVSGSSTIWYAPGERSLAEYAAESLPGRFELAEDSAQQPNRLRVVLGTNYPGETSGFGSGAAIAKGQPSSEPGEPGAPADSSTTPPPQLDAGGTPCVN</sequence>
<dbReference type="Gene3D" id="3.30.70.2390">
    <property type="match status" value="1"/>
</dbReference>
<proteinExistence type="inferred from homology"/>
<gene>
    <name evidence="5" type="ORF">BLA60_39875</name>
</gene>